<organism evidence="1 2">
    <name type="scientific">Cyanobium gracile UHCC 0281</name>
    <dbReference type="NCBI Taxonomy" id="3110309"/>
    <lineage>
        <taxon>Bacteria</taxon>
        <taxon>Bacillati</taxon>
        <taxon>Cyanobacteriota</taxon>
        <taxon>Cyanophyceae</taxon>
        <taxon>Synechococcales</taxon>
        <taxon>Prochlorococcaceae</taxon>
        <taxon>Cyanobium</taxon>
    </lineage>
</organism>
<proteinExistence type="predicted"/>
<reference evidence="1 2" key="1">
    <citation type="submission" date="2023-12" db="EMBL/GenBank/DDBJ databases">
        <title>Baltic Sea Cyanobacteria.</title>
        <authorList>
            <person name="Delbaje E."/>
            <person name="Fewer D.P."/>
            <person name="Shishido T.K."/>
        </authorList>
    </citation>
    <scope>NUCLEOTIDE SEQUENCE [LARGE SCALE GENOMIC DNA]</scope>
    <source>
        <strain evidence="1 2">UHCC 0281</strain>
    </source>
</reference>
<comment type="caution">
    <text evidence="1">The sequence shown here is derived from an EMBL/GenBank/DDBJ whole genome shotgun (WGS) entry which is preliminary data.</text>
</comment>
<dbReference type="RefSeq" id="WP_323357490.1">
    <property type="nucleotide sequence ID" value="NZ_JAYGHY010000052.1"/>
</dbReference>
<evidence type="ECO:0000313" key="2">
    <source>
        <dbReference type="Proteomes" id="UP001302329"/>
    </source>
</evidence>
<feature type="non-terminal residue" evidence="1">
    <location>
        <position position="115"/>
    </location>
</feature>
<dbReference type="EMBL" id="JAYGHY010000052">
    <property type="protein sequence ID" value="MEA5443508.1"/>
    <property type="molecule type" value="Genomic_DNA"/>
</dbReference>
<accession>A0ABU5SYN4</accession>
<dbReference type="Proteomes" id="UP001302329">
    <property type="component" value="Unassembled WGS sequence"/>
</dbReference>
<protein>
    <submittedName>
        <fullName evidence="1">Uncharacterized protein</fullName>
    </submittedName>
</protein>
<evidence type="ECO:0000313" key="1">
    <source>
        <dbReference type="EMBL" id="MEA5443508.1"/>
    </source>
</evidence>
<sequence length="115" mass="12009">MNSHQVLSDSLPGAEPTTASIGPSCGCRACSVLAVSTGDGAEAWDTTSGQAPLVMDGVVTLDTGVDLSKVFQLHSNPTATKTIFLDFDGYAIDGTPWENYGNLSLKSFYTTLDST</sequence>
<gene>
    <name evidence="1" type="ORF">VB739_13170</name>
</gene>
<keyword evidence="2" id="KW-1185">Reference proteome</keyword>
<name>A0ABU5SYN4_9CYAN</name>